<dbReference type="Proteomes" id="UP000028073">
    <property type="component" value="Unassembled WGS sequence"/>
</dbReference>
<dbReference type="EMBL" id="JOKH01000008">
    <property type="protein sequence ID" value="KEQ14039.1"/>
    <property type="molecule type" value="Genomic_DNA"/>
</dbReference>
<organism evidence="1 2">
    <name type="scientific">Endozoicomonas numazuensis</name>
    <dbReference type="NCBI Taxonomy" id="1137799"/>
    <lineage>
        <taxon>Bacteria</taxon>
        <taxon>Pseudomonadati</taxon>
        <taxon>Pseudomonadota</taxon>
        <taxon>Gammaproteobacteria</taxon>
        <taxon>Oceanospirillales</taxon>
        <taxon>Endozoicomonadaceae</taxon>
        <taxon>Endozoicomonas</taxon>
    </lineage>
</organism>
<protein>
    <submittedName>
        <fullName evidence="1">Uncharacterized protein</fullName>
    </submittedName>
</protein>
<name>A0A081N6G6_9GAMM</name>
<proteinExistence type="predicted"/>
<gene>
    <name evidence="1" type="ORF">GZ78_25715</name>
</gene>
<comment type="caution">
    <text evidence="1">The sequence shown here is derived from an EMBL/GenBank/DDBJ whole genome shotgun (WGS) entry which is preliminary data.</text>
</comment>
<accession>A0A081N6G6</accession>
<evidence type="ECO:0000313" key="2">
    <source>
        <dbReference type="Proteomes" id="UP000028073"/>
    </source>
</evidence>
<keyword evidence="2" id="KW-1185">Reference proteome</keyword>
<dbReference type="AlphaFoldDB" id="A0A081N6G6"/>
<evidence type="ECO:0000313" key="1">
    <source>
        <dbReference type="EMBL" id="KEQ14039.1"/>
    </source>
</evidence>
<sequence>MLQVSQIVASRLLRCLVLMTTIMALFPKSSLAIETQQGEVSSAPYQVNNPFGNEVFSFSFQENGGLSISIPPEMSPAGTTETAPIVLQGIFSTSLLTLYQGLASSNFSAFSLLSTDLYLALIVAAFVMANDQPASVMANDQPASVMANDQPASGSVSSADFNNAMSSYTLSNQLDVSSMNSHGDVLHTITLTLYPLMMNLDSIKVTLSDWNRKTIRVVVSVGGTDLTYYIKRPNDDLDRLLALLSDHRKPENRDRGPDEDPDPDMGMDSGCGSCFWSLCCWCCNWGSSSESKPINQGSIQYGSNQQRVVKAIPELELMPSTMFSDPFKAVANKTGHFYVNEMLPVKNVAVFQLMFPEAVSAW</sequence>
<reference evidence="1 2" key="1">
    <citation type="submission" date="2014-06" db="EMBL/GenBank/DDBJ databases">
        <title>Whole Genome Sequences of Three Symbiotic Endozoicomonas Bacteria.</title>
        <authorList>
            <person name="Neave M.J."/>
            <person name="Apprill A."/>
            <person name="Voolstra C.R."/>
        </authorList>
    </citation>
    <scope>NUCLEOTIDE SEQUENCE [LARGE SCALE GENOMIC DNA]</scope>
    <source>
        <strain evidence="1 2">DSM 25634</strain>
    </source>
</reference>